<dbReference type="GO" id="GO:0015369">
    <property type="term" value="F:calcium:proton antiporter activity"/>
    <property type="evidence" value="ECO:0007669"/>
    <property type="project" value="TreeGrafter"/>
</dbReference>
<gene>
    <name evidence="6" type="ORF">Acr_15g0016050</name>
</gene>
<dbReference type="GO" id="GO:0005509">
    <property type="term" value="F:calcium ion binding"/>
    <property type="evidence" value="ECO:0007669"/>
    <property type="project" value="InterPro"/>
</dbReference>
<evidence type="ECO:0000259" key="5">
    <source>
        <dbReference type="PROSITE" id="PS50222"/>
    </source>
</evidence>
<evidence type="ECO:0000256" key="3">
    <source>
        <dbReference type="ARBA" id="ARBA00023065"/>
    </source>
</evidence>
<evidence type="ECO:0000313" key="6">
    <source>
        <dbReference type="EMBL" id="GFZ02997.1"/>
    </source>
</evidence>
<dbReference type="Proteomes" id="UP000585474">
    <property type="component" value="Unassembled WGS sequence"/>
</dbReference>
<sequence length="312" mass="35481">MGSKQLFNVIGTGFFGDVFEILMVLPEILVVLISGLTKSKEVAQLRVSVAVCWNHGVLPHTDVVNMLKTDKETSVTAGIMLISLIPFLILQLSDITSTSSGDRKVILIALVVSVSGLLAYFIYQIFHPWIQERSLEYMKYKNLRTGFLQHMERHATGKLVTNERTPNIPVFKRLFAKVDKDGDGRCEFPNWKLFFLEMNSGKVQVKKEYAVTEVLKAFDVNHDETITEDEFTEGCKNHGLRRDGPNFDKIEHLMSRILKHVQNNALKMLTDEGRPNVDCIKSLFEQVDTNNNKYISQSELKEVIQNIKFGKA</sequence>
<evidence type="ECO:0000313" key="7">
    <source>
        <dbReference type="Proteomes" id="UP000585474"/>
    </source>
</evidence>
<dbReference type="InterPro" id="IPR004713">
    <property type="entry name" value="CaH_exchang"/>
</dbReference>
<dbReference type="PROSITE" id="PS00018">
    <property type="entry name" value="EF_HAND_1"/>
    <property type="match status" value="1"/>
</dbReference>
<feature type="transmembrane region" description="Helical" evidence="4">
    <location>
        <begin position="75"/>
        <end position="93"/>
    </location>
</feature>
<keyword evidence="3" id="KW-0406">Ion transport</keyword>
<feature type="domain" description="EF-hand" evidence="5">
    <location>
        <begin position="275"/>
        <end position="310"/>
    </location>
</feature>
<dbReference type="PROSITE" id="PS50222">
    <property type="entry name" value="EF_HAND_2"/>
    <property type="match status" value="3"/>
</dbReference>
<proteinExistence type="predicted"/>
<dbReference type="InterPro" id="IPR002048">
    <property type="entry name" value="EF_hand_dom"/>
</dbReference>
<dbReference type="PANTHER" id="PTHR31503">
    <property type="entry name" value="VACUOLAR CALCIUM ION TRANSPORTER"/>
    <property type="match status" value="1"/>
</dbReference>
<accession>A0A7J0FX05</accession>
<keyword evidence="1" id="KW-0050">Antiport</keyword>
<dbReference type="SMART" id="SM00054">
    <property type="entry name" value="EFh"/>
    <property type="match status" value="3"/>
</dbReference>
<feature type="domain" description="EF-hand" evidence="5">
    <location>
        <begin position="166"/>
        <end position="201"/>
    </location>
</feature>
<dbReference type="EMBL" id="BJWL01000015">
    <property type="protein sequence ID" value="GFZ02997.1"/>
    <property type="molecule type" value="Genomic_DNA"/>
</dbReference>
<dbReference type="PANTHER" id="PTHR31503:SF85">
    <property type="entry name" value="CALCIUM-BINDING EF-HAND FAMILY PROTEIN"/>
    <property type="match status" value="1"/>
</dbReference>
<keyword evidence="7" id="KW-1185">Reference proteome</keyword>
<name>A0A7J0FX05_9ERIC</name>
<reference evidence="6 7" key="1">
    <citation type="submission" date="2019-07" db="EMBL/GenBank/DDBJ databases">
        <title>De Novo Assembly of kiwifruit Actinidia rufa.</title>
        <authorList>
            <person name="Sugita-Konishi S."/>
            <person name="Sato K."/>
            <person name="Mori E."/>
            <person name="Abe Y."/>
            <person name="Kisaki G."/>
            <person name="Hamano K."/>
            <person name="Suezawa K."/>
            <person name="Otani M."/>
            <person name="Fukuda T."/>
            <person name="Manabe T."/>
            <person name="Gomi K."/>
            <person name="Tabuchi M."/>
            <person name="Akimitsu K."/>
            <person name="Kataoka I."/>
        </authorList>
    </citation>
    <scope>NUCLEOTIDE SEQUENCE [LARGE SCALE GENOMIC DNA]</scope>
    <source>
        <strain evidence="7">cv. Fuchu</strain>
    </source>
</reference>
<keyword evidence="2" id="KW-0106">Calcium</keyword>
<feature type="transmembrane region" description="Helical" evidence="4">
    <location>
        <begin position="105"/>
        <end position="123"/>
    </location>
</feature>
<dbReference type="InterPro" id="IPR011992">
    <property type="entry name" value="EF-hand-dom_pair"/>
</dbReference>
<dbReference type="OrthoDB" id="26525at2759"/>
<comment type="caution">
    <text evidence="6">The sequence shown here is derived from an EMBL/GenBank/DDBJ whole genome shotgun (WGS) entry which is preliminary data.</text>
</comment>
<dbReference type="AlphaFoldDB" id="A0A7J0FX05"/>
<keyword evidence="4" id="KW-0472">Membrane</keyword>
<feature type="transmembrane region" description="Helical" evidence="4">
    <location>
        <begin position="6"/>
        <end position="36"/>
    </location>
</feature>
<dbReference type="Gene3D" id="1.10.238.10">
    <property type="entry name" value="EF-hand"/>
    <property type="match status" value="1"/>
</dbReference>
<keyword evidence="4" id="KW-0812">Transmembrane</keyword>
<protein>
    <recommendedName>
        <fullName evidence="5">EF-hand domain-containing protein</fullName>
    </recommendedName>
</protein>
<feature type="domain" description="EF-hand" evidence="5">
    <location>
        <begin position="213"/>
        <end position="241"/>
    </location>
</feature>
<evidence type="ECO:0000256" key="4">
    <source>
        <dbReference type="SAM" id="Phobius"/>
    </source>
</evidence>
<dbReference type="GO" id="GO:0006874">
    <property type="term" value="P:intracellular calcium ion homeostasis"/>
    <property type="evidence" value="ECO:0007669"/>
    <property type="project" value="TreeGrafter"/>
</dbReference>
<dbReference type="Pfam" id="PF13202">
    <property type="entry name" value="EF-hand_5"/>
    <property type="match status" value="1"/>
</dbReference>
<dbReference type="InterPro" id="IPR018247">
    <property type="entry name" value="EF_Hand_1_Ca_BS"/>
</dbReference>
<dbReference type="SUPFAM" id="SSF47473">
    <property type="entry name" value="EF-hand"/>
    <property type="match status" value="1"/>
</dbReference>
<organism evidence="6 7">
    <name type="scientific">Actinidia rufa</name>
    <dbReference type="NCBI Taxonomy" id="165716"/>
    <lineage>
        <taxon>Eukaryota</taxon>
        <taxon>Viridiplantae</taxon>
        <taxon>Streptophyta</taxon>
        <taxon>Embryophyta</taxon>
        <taxon>Tracheophyta</taxon>
        <taxon>Spermatophyta</taxon>
        <taxon>Magnoliopsida</taxon>
        <taxon>eudicotyledons</taxon>
        <taxon>Gunneridae</taxon>
        <taxon>Pentapetalae</taxon>
        <taxon>asterids</taxon>
        <taxon>Ericales</taxon>
        <taxon>Actinidiaceae</taxon>
        <taxon>Actinidia</taxon>
    </lineage>
</organism>
<keyword evidence="4" id="KW-1133">Transmembrane helix</keyword>
<evidence type="ECO:0000256" key="2">
    <source>
        <dbReference type="ARBA" id="ARBA00022837"/>
    </source>
</evidence>
<evidence type="ECO:0000256" key="1">
    <source>
        <dbReference type="ARBA" id="ARBA00022449"/>
    </source>
</evidence>
<dbReference type="GO" id="GO:0016020">
    <property type="term" value="C:membrane"/>
    <property type="evidence" value="ECO:0007669"/>
    <property type="project" value="InterPro"/>
</dbReference>
<keyword evidence="1" id="KW-0813">Transport</keyword>